<keyword evidence="5" id="KW-0862">Zinc</keyword>
<dbReference type="AlphaFoldDB" id="A0A1C3L1G5"/>
<evidence type="ECO:0000256" key="5">
    <source>
        <dbReference type="PIRSR" id="PIRSR604254-1"/>
    </source>
</evidence>
<dbReference type="VEuPathDB" id="PlasmoDB:PmUG01_12061500"/>
<evidence type="ECO:0000313" key="8">
    <source>
        <dbReference type="Proteomes" id="UP000219799"/>
    </source>
</evidence>
<feature type="transmembrane region" description="Helical" evidence="6">
    <location>
        <begin position="12"/>
        <end position="38"/>
    </location>
</feature>
<dbReference type="GO" id="GO:0016020">
    <property type="term" value="C:membrane"/>
    <property type="evidence" value="ECO:0007669"/>
    <property type="project" value="UniProtKB-SubCell"/>
</dbReference>
<keyword evidence="5" id="KW-0479">Metal-binding</keyword>
<evidence type="ECO:0000256" key="3">
    <source>
        <dbReference type="ARBA" id="ARBA00022989"/>
    </source>
</evidence>
<dbReference type="InterPro" id="IPR004254">
    <property type="entry name" value="AdipoR/HlyIII-related"/>
</dbReference>
<gene>
    <name evidence="7" type="primary">HlyIII</name>
    <name evidence="7" type="ORF">PMLGA01_120054800</name>
</gene>
<dbReference type="Pfam" id="PF03006">
    <property type="entry name" value="HlyIII"/>
    <property type="match status" value="1"/>
</dbReference>
<evidence type="ECO:0000256" key="1">
    <source>
        <dbReference type="ARBA" id="ARBA00004141"/>
    </source>
</evidence>
<reference evidence="7 8" key="1">
    <citation type="submission" date="2016-06" db="EMBL/GenBank/DDBJ databases">
        <authorList>
            <consortium name="Pathogen Informatics"/>
        </authorList>
    </citation>
    <scope>NUCLEOTIDE SEQUENCE [LARGE SCALE GENOMIC DNA]</scope>
    <source>
        <strain evidence="7">PmlGA01</strain>
    </source>
</reference>
<dbReference type="GO" id="GO:0046872">
    <property type="term" value="F:metal ion binding"/>
    <property type="evidence" value="ECO:0007669"/>
    <property type="project" value="UniProtKB-KW"/>
</dbReference>
<keyword evidence="4 6" id="KW-0472">Membrane</keyword>
<protein>
    <submittedName>
        <fullName evidence="7">Hemolysin III, putative</fullName>
    </submittedName>
</protein>
<evidence type="ECO:0000256" key="4">
    <source>
        <dbReference type="ARBA" id="ARBA00023136"/>
    </source>
</evidence>
<dbReference type="EMBL" id="LT594500">
    <property type="protein sequence ID" value="SBT80382.1"/>
    <property type="molecule type" value="Genomic_DNA"/>
</dbReference>
<evidence type="ECO:0000313" key="7">
    <source>
        <dbReference type="EMBL" id="SBT80382.1"/>
    </source>
</evidence>
<comment type="subcellular location">
    <subcellularLocation>
        <location evidence="1">Membrane</location>
        <topology evidence="1">Multi-pass membrane protein</topology>
    </subcellularLocation>
</comment>
<evidence type="ECO:0000256" key="6">
    <source>
        <dbReference type="SAM" id="Phobius"/>
    </source>
</evidence>
<feature type="binding site" evidence="5">
    <location>
        <position position="51"/>
    </location>
    <ligand>
        <name>Zn(2+)</name>
        <dbReference type="ChEBI" id="CHEBI:29105"/>
    </ligand>
</feature>
<accession>A0A1C3L1G5</accession>
<feature type="binding site" evidence="5">
    <location>
        <position position="55"/>
    </location>
    <ligand>
        <name>Zn(2+)</name>
        <dbReference type="ChEBI" id="CHEBI:29105"/>
    </ligand>
</feature>
<name>A0A1C3L1G5_PLAMA</name>
<proteinExistence type="predicted"/>
<sequence length="77" mass="8894">MKRRYINKYYIIHALFAFYTFLILLAILYVVGAIIYSIKKPNIIAGIIEFHDVFHMCCLGSAVCTFALNCSVIRRKS</sequence>
<organism evidence="7 8">
    <name type="scientific">Plasmodium malariae</name>
    <dbReference type="NCBI Taxonomy" id="5858"/>
    <lineage>
        <taxon>Eukaryota</taxon>
        <taxon>Sar</taxon>
        <taxon>Alveolata</taxon>
        <taxon>Apicomplexa</taxon>
        <taxon>Aconoidasida</taxon>
        <taxon>Haemosporida</taxon>
        <taxon>Plasmodiidae</taxon>
        <taxon>Plasmodium</taxon>
        <taxon>Plasmodium (Plasmodium)</taxon>
    </lineage>
</organism>
<keyword evidence="2 6" id="KW-0812">Transmembrane</keyword>
<feature type="transmembrane region" description="Helical" evidence="6">
    <location>
        <begin position="53"/>
        <end position="73"/>
    </location>
</feature>
<dbReference type="Proteomes" id="UP000219799">
    <property type="component" value="Chromosome 12"/>
</dbReference>
<evidence type="ECO:0000256" key="2">
    <source>
        <dbReference type="ARBA" id="ARBA00022692"/>
    </source>
</evidence>
<keyword evidence="3 6" id="KW-1133">Transmembrane helix</keyword>